<name>A0ACD3AW16_9AGAR</name>
<keyword evidence="2" id="KW-1185">Reference proteome</keyword>
<sequence>MPANLQDVTSDTTINWVFFEKSHPPDVVTVHRTSIPHREGQDCQELFAIRIQEKLSLQVEVSSISFWKPTQPLVVKTVVKHGWAGGVTALSHLCEEIFLFDILTAALGDELHVAAIHLIVTADRQIDVNWVFLNQPQPYQSVHLVRVPRLLPLEDCYTLFAAEILKHHSAVVRSTIVFLKPAQPLLRTTVTSLEKQVKTTGDFGDHFDQVSLAEPLITSLGRKFDSNLVHVVVTARLAKTEVNWALYDQSHPQDTSHTIVIPPLFTPPECMDLFASQIKGKFFLEVDEASIAFWTPTLPIPIEEIEPGWTANTNNLNNFKEMSARRPIASTIGKAIEDEVVHVIVTADRLVDVTWIFFRKDDPQPTTRQRITAIPPSRSAGACRSLFADEIRDEFAAKVDGSSIKFWKPVSVVLAKTVRAHGWMESISEADFEELFQAIPFNDILFAALEFPARAIHLISCATDPAGLRQFHSTYGRYWTIRISGGVHAINVANVNIFDLLIEFKRELGDGGCDPSTQAGSWLAVVHGWPSLGVLTDKVVVRRLIDLMWFGHSSTQEDARDPTISTSSLLPFLDFLLDNARKEARFEYVEALEEDPTCVTYKARTLDGAKDIVVKFVSRDGKAVHEFLASRELAPNLLYCGSLSGKADRRPLQLPANSSLGPLQMVVTDYASHCKKTPKDAHEQIKAALLQLHSTPYVFGH</sequence>
<dbReference type="EMBL" id="ML208321">
    <property type="protein sequence ID" value="TFK69966.1"/>
    <property type="molecule type" value="Genomic_DNA"/>
</dbReference>
<reference evidence="1 2" key="1">
    <citation type="journal article" date="2019" name="Nat. Ecol. Evol.">
        <title>Megaphylogeny resolves global patterns of mushroom evolution.</title>
        <authorList>
            <person name="Varga T."/>
            <person name="Krizsan K."/>
            <person name="Foldi C."/>
            <person name="Dima B."/>
            <person name="Sanchez-Garcia M."/>
            <person name="Sanchez-Ramirez S."/>
            <person name="Szollosi G.J."/>
            <person name="Szarkandi J.G."/>
            <person name="Papp V."/>
            <person name="Albert L."/>
            <person name="Andreopoulos W."/>
            <person name="Angelini C."/>
            <person name="Antonin V."/>
            <person name="Barry K.W."/>
            <person name="Bougher N.L."/>
            <person name="Buchanan P."/>
            <person name="Buyck B."/>
            <person name="Bense V."/>
            <person name="Catcheside P."/>
            <person name="Chovatia M."/>
            <person name="Cooper J."/>
            <person name="Damon W."/>
            <person name="Desjardin D."/>
            <person name="Finy P."/>
            <person name="Geml J."/>
            <person name="Haridas S."/>
            <person name="Hughes K."/>
            <person name="Justo A."/>
            <person name="Karasinski D."/>
            <person name="Kautmanova I."/>
            <person name="Kiss B."/>
            <person name="Kocsube S."/>
            <person name="Kotiranta H."/>
            <person name="LaButti K.M."/>
            <person name="Lechner B.E."/>
            <person name="Liimatainen K."/>
            <person name="Lipzen A."/>
            <person name="Lukacs Z."/>
            <person name="Mihaltcheva S."/>
            <person name="Morgado L.N."/>
            <person name="Niskanen T."/>
            <person name="Noordeloos M.E."/>
            <person name="Ohm R.A."/>
            <person name="Ortiz-Santana B."/>
            <person name="Ovrebo C."/>
            <person name="Racz N."/>
            <person name="Riley R."/>
            <person name="Savchenko A."/>
            <person name="Shiryaev A."/>
            <person name="Soop K."/>
            <person name="Spirin V."/>
            <person name="Szebenyi C."/>
            <person name="Tomsovsky M."/>
            <person name="Tulloss R.E."/>
            <person name="Uehling J."/>
            <person name="Grigoriev I.V."/>
            <person name="Vagvolgyi C."/>
            <person name="Papp T."/>
            <person name="Martin F.M."/>
            <person name="Miettinen O."/>
            <person name="Hibbett D.S."/>
            <person name="Nagy L.G."/>
        </authorList>
    </citation>
    <scope>NUCLEOTIDE SEQUENCE [LARGE SCALE GENOMIC DNA]</scope>
    <source>
        <strain evidence="1 2">NL-1719</strain>
    </source>
</reference>
<protein>
    <submittedName>
        <fullName evidence="1">Uncharacterized protein</fullName>
    </submittedName>
</protein>
<gene>
    <name evidence="1" type="ORF">BDN72DRAFT_959185</name>
</gene>
<accession>A0ACD3AW16</accession>
<proteinExistence type="predicted"/>
<organism evidence="1 2">
    <name type="scientific">Pluteus cervinus</name>
    <dbReference type="NCBI Taxonomy" id="181527"/>
    <lineage>
        <taxon>Eukaryota</taxon>
        <taxon>Fungi</taxon>
        <taxon>Dikarya</taxon>
        <taxon>Basidiomycota</taxon>
        <taxon>Agaricomycotina</taxon>
        <taxon>Agaricomycetes</taxon>
        <taxon>Agaricomycetidae</taxon>
        <taxon>Agaricales</taxon>
        <taxon>Pluteineae</taxon>
        <taxon>Pluteaceae</taxon>
        <taxon>Pluteus</taxon>
    </lineage>
</organism>
<evidence type="ECO:0000313" key="2">
    <source>
        <dbReference type="Proteomes" id="UP000308600"/>
    </source>
</evidence>
<evidence type="ECO:0000313" key="1">
    <source>
        <dbReference type="EMBL" id="TFK69966.1"/>
    </source>
</evidence>
<dbReference type="Proteomes" id="UP000308600">
    <property type="component" value="Unassembled WGS sequence"/>
</dbReference>